<dbReference type="Proteomes" id="UP000604825">
    <property type="component" value="Unassembled WGS sequence"/>
</dbReference>
<dbReference type="PANTHER" id="PTHR17224">
    <property type="entry name" value="PEPTIDYL-TRNA HYDROLASE"/>
    <property type="match status" value="1"/>
</dbReference>
<dbReference type="OrthoDB" id="1711136at2759"/>
<dbReference type="InterPro" id="IPR036416">
    <property type="entry name" value="Pept_tRNA_hydro_sf"/>
</dbReference>
<dbReference type="EMBL" id="CAJGYO010000016">
    <property type="protein sequence ID" value="CAD6272742.1"/>
    <property type="molecule type" value="Genomic_DNA"/>
</dbReference>
<protein>
    <recommendedName>
        <fullName evidence="3">Peptidyl-tRNA hydrolase</fullName>
    </recommendedName>
</protein>
<dbReference type="Pfam" id="PF01195">
    <property type="entry name" value="Pept_tRNA_hydro"/>
    <property type="match status" value="1"/>
</dbReference>
<dbReference type="Gene3D" id="3.40.50.1470">
    <property type="entry name" value="Peptidyl-tRNA hydrolase"/>
    <property type="match status" value="1"/>
</dbReference>
<dbReference type="SUPFAM" id="SSF53178">
    <property type="entry name" value="Peptidyl-tRNA hydrolase-like"/>
    <property type="match status" value="1"/>
</dbReference>
<gene>
    <name evidence="1" type="ORF">NCGR_LOCUS56015</name>
</gene>
<name>A0A811RSN8_9POAL</name>
<reference evidence="1" key="1">
    <citation type="submission" date="2020-10" db="EMBL/GenBank/DDBJ databases">
        <authorList>
            <person name="Han B."/>
            <person name="Lu T."/>
            <person name="Zhao Q."/>
            <person name="Huang X."/>
            <person name="Zhao Y."/>
        </authorList>
    </citation>
    <scope>NUCLEOTIDE SEQUENCE</scope>
</reference>
<keyword evidence="2" id="KW-1185">Reference proteome</keyword>
<organism evidence="1 2">
    <name type="scientific">Miscanthus lutarioriparius</name>
    <dbReference type="NCBI Taxonomy" id="422564"/>
    <lineage>
        <taxon>Eukaryota</taxon>
        <taxon>Viridiplantae</taxon>
        <taxon>Streptophyta</taxon>
        <taxon>Embryophyta</taxon>
        <taxon>Tracheophyta</taxon>
        <taxon>Spermatophyta</taxon>
        <taxon>Magnoliopsida</taxon>
        <taxon>Liliopsida</taxon>
        <taxon>Poales</taxon>
        <taxon>Poaceae</taxon>
        <taxon>PACMAD clade</taxon>
        <taxon>Panicoideae</taxon>
        <taxon>Andropogonodae</taxon>
        <taxon>Andropogoneae</taxon>
        <taxon>Saccharinae</taxon>
        <taxon>Miscanthus</taxon>
    </lineage>
</organism>
<dbReference type="AlphaFoldDB" id="A0A811RSN8"/>
<dbReference type="InterPro" id="IPR001328">
    <property type="entry name" value="Pept_tRNA_hydro"/>
</dbReference>
<evidence type="ECO:0000313" key="2">
    <source>
        <dbReference type="Proteomes" id="UP000604825"/>
    </source>
</evidence>
<evidence type="ECO:0008006" key="3">
    <source>
        <dbReference type="Google" id="ProtNLM"/>
    </source>
</evidence>
<evidence type="ECO:0000313" key="1">
    <source>
        <dbReference type="EMBL" id="CAD6272742.1"/>
    </source>
</evidence>
<sequence>MKEMPLNRFMPFLSKCCTSTVQTFSSYSSFSSSLSPIQPWLFVGLGNPGEKYQSTGHNVGFDMINAFCIILWYTPDYTLLQSTLW</sequence>
<dbReference type="PANTHER" id="PTHR17224:SF4">
    <property type="entry name" value="PEPTIDYL-TRNA HYDROLASE, MITOCHONDRIAL"/>
    <property type="match status" value="1"/>
</dbReference>
<proteinExistence type="predicted"/>
<accession>A0A811RSN8</accession>
<comment type="caution">
    <text evidence="1">The sequence shown here is derived from an EMBL/GenBank/DDBJ whole genome shotgun (WGS) entry which is preliminary data.</text>
</comment>
<dbReference type="GO" id="GO:0004045">
    <property type="term" value="F:peptidyl-tRNA hydrolase activity"/>
    <property type="evidence" value="ECO:0007669"/>
    <property type="project" value="InterPro"/>
</dbReference>